<dbReference type="EMBL" id="JAHMHQ010000034">
    <property type="protein sequence ID" value="KAK1622588.1"/>
    <property type="molecule type" value="Genomic_DNA"/>
</dbReference>
<sequence length="535" mass="58197">MTSSGEALPQTYYDTVEPYLRHGNKPGDRQYLADILQSWSPEIDTNNDIGWALHYAIFQGNHAAVQMIIDAGASPSLRDRQDPGLTPLLAASQYGRLQMAQLFWERIGPEGRLMPSKRRKSSPTCLQIAARNNHADITAYFLGVWDGWGDEDKYLALQDAASAWCDDTAAVLLADLEGQYGPDTIQDALEKAVGSRMILPEHETKPDPNATDMARQQKLVIRLIDAGADPDSNSARLNQPLLIHRASASPDRIGALKGLLDKGANPNRVDSQGKTALHHVFHSFKRGNAEDVALKTLLQHGALVEVVDENGETPLHVVAQVASCEQLKLCLSHCDASEAEGTRLQNIHGETLLHYAAVGGQRDTVEFLLDFGLDVNVSNTNGWTPLLCSLALVVGKKTSEMCETASFLLQHGAAPTVVTDEGWTPLHALASWPVAHDSTVRSDVAILAERLISGGAPMGLKSKVIRSPSTTWKMLSDVWGFRLGDFVKNAAVNVRDLGQADSTTPLMWARRSKATDVVDVIAAHVARQLDCHLLA</sequence>
<dbReference type="InterPro" id="IPR002110">
    <property type="entry name" value="Ankyrin_rpt"/>
</dbReference>
<dbReference type="InterPro" id="IPR036770">
    <property type="entry name" value="Ankyrin_rpt-contain_sf"/>
</dbReference>
<protein>
    <submittedName>
        <fullName evidence="4">Ankyrin repeat-containing domain protein</fullName>
    </submittedName>
</protein>
<evidence type="ECO:0000313" key="5">
    <source>
        <dbReference type="Proteomes" id="UP001243989"/>
    </source>
</evidence>
<dbReference type="PANTHER" id="PTHR24123">
    <property type="entry name" value="ANKYRIN REPEAT-CONTAINING"/>
    <property type="match status" value="1"/>
</dbReference>
<dbReference type="GeneID" id="85477896"/>
<dbReference type="SMART" id="SM00248">
    <property type="entry name" value="ANK"/>
    <property type="match status" value="8"/>
</dbReference>
<dbReference type="PANTHER" id="PTHR24123:SF33">
    <property type="entry name" value="PROTEIN HOS4"/>
    <property type="match status" value="1"/>
</dbReference>
<dbReference type="InterPro" id="IPR051165">
    <property type="entry name" value="Multifunctional_ANK_Repeat"/>
</dbReference>
<gene>
    <name evidence="4" type="ORF">BDP81DRAFT_455150</name>
</gene>
<evidence type="ECO:0000313" key="4">
    <source>
        <dbReference type="EMBL" id="KAK1622588.1"/>
    </source>
</evidence>
<organism evidence="4 5">
    <name type="scientific">Colletotrichum phormii</name>
    <dbReference type="NCBI Taxonomy" id="359342"/>
    <lineage>
        <taxon>Eukaryota</taxon>
        <taxon>Fungi</taxon>
        <taxon>Dikarya</taxon>
        <taxon>Ascomycota</taxon>
        <taxon>Pezizomycotina</taxon>
        <taxon>Sordariomycetes</taxon>
        <taxon>Hypocreomycetidae</taxon>
        <taxon>Glomerellales</taxon>
        <taxon>Glomerellaceae</taxon>
        <taxon>Colletotrichum</taxon>
        <taxon>Colletotrichum acutatum species complex</taxon>
    </lineage>
</organism>
<dbReference type="PROSITE" id="PS50088">
    <property type="entry name" value="ANK_REPEAT"/>
    <property type="match status" value="2"/>
</dbReference>
<evidence type="ECO:0000256" key="1">
    <source>
        <dbReference type="ARBA" id="ARBA00022737"/>
    </source>
</evidence>
<comment type="caution">
    <text evidence="4">The sequence shown here is derived from an EMBL/GenBank/DDBJ whole genome shotgun (WGS) entry which is preliminary data.</text>
</comment>
<dbReference type="SUPFAM" id="SSF48403">
    <property type="entry name" value="Ankyrin repeat"/>
    <property type="match status" value="2"/>
</dbReference>
<keyword evidence="5" id="KW-1185">Reference proteome</keyword>
<dbReference type="Pfam" id="PF12796">
    <property type="entry name" value="Ank_2"/>
    <property type="match status" value="2"/>
</dbReference>
<dbReference type="RefSeq" id="XP_060438583.1">
    <property type="nucleotide sequence ID" value="XM_060593034.1"/>
</dbReference>
<dbReference type="Gene3D" id="1.25.40.20">
    <property type="entry name" value="Ankyrin repeat-containing domain"/>
    <property type="match status" value="4"/>
</dbReference>
<keyword evidence="1" id="KW-0677">Repeat</keyword>
<accession>A0AAI9ZE71</accession>
<dbReference type="PROSITE" id="PS50297">
    <property type="entry name" value="ANK_REP_REGION"/>
    <property type="match status" value="1"/>
</dbReference>
<feature type="repeat" description="ANK" evidence="3">
    <location>
        <begin position="52"/>
        <end position="80"/>
    </location>
</feature>
<proteinExistence type="predicted"/>
<dbReference type="AlphaFoldDB" id="A0AAI9ZE71"/>
<keyword evidence="2 3" id="KW-0040">ANK repeat</keyword>
<feature type="repeat" description="ANK" evidence="3">
    <location>
        <begin position="348"/>
        <end position="380"/>
    </location>
</feature>
<dbReference type="Proteomes" id="UP001243989">
    <property type="component" value="Unassembled WGS sequence"/>
</dbReference>
<reference evidence="4" key="1">
    <citation type="submission" date="2021-06" db="EMBL/GenBank/DDBJ databases">
        <title>Comparative genomics, transcriptomics and evolutionary studies reveal genomic signatures of adaptation to plant cell wall in hemibiotrophic fungi.</title>
        <authorList>
            <consortium name="DOE Joint Genome Institute"/>
            <person name="Baroncelli R."/>
            <person name="Diaz J.F."/>
            <person name="Benocci T."/>
            <person name="Peng M."/>
            <person name="Battaglia E."/>
            <person name="Haridas S."/>
            <person name="Andreopoulos W."/>
            <person name="Labutti K."/>
            <person name="Pangilinan J."/>
            <person name="Floch G.L."/>
            <person name="Makela M.R."/>
            <person name="Henrissat B."/>
            <person name="Grigoriev I.V."/>
            <person name="Crouch J.A."/>
            <person name="De Vries R.P."/>
            <person name="Sukno S.A."/>
            <person name="Thon M.R."/>
        </authorList>
    </citation>
    <scope>NUCLEOTIDE SEQUENCE</scope>
    <source>
        <strain evidence="4">CBS 102054</strain>
    </source>
</reference>
<evidence type="ECO:0000256" key="3">
    <source>
        <dbReference type="PROSITE-ProRule" id="PRU00023"/>
    </source>
</evidence>
<evidence type="ECO:0000256" key="2">
    <source>
        <dbReference type="ARBA" id="ARBA00023043"/>
    </source>
</evidence>
<name>A0AAI9ZE71_9PEZI</name>